<feature type="transmembrane region" description="Helical" evidence="8">
    <location>
        <begin position="403"/>
        <end position="427"/>
    </location>
</feature>
<dbReference type="OrthoDB" id="10054429at2759"/>
<gene>
    <name evidence="10" type="ORF">FOMG_09337</name>
</gene>
<reference evidence="10" key="1">
    <citation type="submission" date="2012-04" db="EMBL/GenBank/DDBJ databases">
        <title>The Genome Sequence of Fusarium oxysporum melonis.</title>
        <authorList>
            <consortium name="The Broad Institute Genome Sequencing Platform"/>
            <person name="Ma L.-J."/>
            <person name="Gale L.R."/>
            <person name="Schwartz D.C."/>
            <person name="Zhou S."/>
            <person name="Corby-Kistler H."/>
            <person name="Young S.K."/>
            <person name="Zeng Q."/>
            <person name="Gargeya S."/>
            <person name="Fitzgerald M."/>
            <person name="Haas B."/>
            <person name="Abouelleil A."/>
            <person name="Alvarado L."/>
            <person name="Arachchi H.M."/>
            <person name="Berlin A."/>
            <person name="Brown A."/>
            <person name="Chapman S.B."/>
            <person name="Chen Z."/>
            <person name="Dunbar C."/>
            <person name="Freedman E."/>
            <person name="Gearin G."/>
            <person name="Goldberg J."/>
            <person name="Griggs A."/>
            <person name="Gujja S."/>
            <person name="Heiman D."/>
            <person name="Howarth C."/>
            <person name="Larson L."/>
            <person name="Lui A."/>
            <person name="MacDonald P.J.P."/>
            <person name="Montmayeur A."/>
            <person name="Murphy C."/>
            <person name="Neiman D."/>
            <person name="Pearson M."/>
            <person name="Priest M."/>
            <person name="Roberts A."/>
            <person name="Saif S."/>
            <person name="Shea T."/>
            <person name="Shenoy N."/>
            <person name="Sisk P."/>
            <person name="Stolte C."/>
            <person name="Sykes S."/>
            <person name="Wortman J."/>
            <person name="Nusbaum C."/>
            <person name="Birren B."/>
        </authorList>
    </citation>
    <scope>NUCLEOTIDE SEQUENCE</scope>
    <source>
        <strain evidence="10">26406</strain>
    </source>
</reference>
<comment type="subcellular location">
    <subcellularLocation>
        <location evidence="1">Membrane</location>
        <topology evidence="1">Multi-pass membrane protein</topology>
    </subcellularLocation>
</comment>
<keyword evidence="4 8" id="KW-1133">Transmembrane helix</keyword>
<feature type="transmembrane region" description="Helical" evidence="8">
    <location>
        <begin position="38"/>
        <end position="55"/>
    </location>
</feature>
<dbReference type="GO" id="GO:0022857">
    <property type="term" value="F:transmembrane transporter activity"/>
    <property type="evidence" value="ECO:0007669"/>
    <property type="project" value="InterPro"/>
</dbReference>
<sequence length="1071" mass="117890">MSLDMASPAADNEKHLGSQNQDEQNLERHGYVQQTKRNFSLTAMVATCVNLMATWEALSSTLAAGLVSGGPVSLVYGVIVAFIGSLCSASSLAELASSYPTAGGQYHFVAKLSPKTSRPLTSWFAGYISTLGWIASAGSAPFLAGTQIQGLLVLNYPDSYVFQRWHGTLLFWAVLLGSACICIFCSNKLPLIEKLTLVLHVTFFVAIIVTMAVTSPTKHSAEWVFSHFENNSGWGNNAVAWSIGLLSSCYVLIGYDGATHLSEEMNNAEMGVPRAMVGCLLVNGPLGFAFLLIILFFMGDISAALATPTGFPIIEIFLHMTGSVAAATTMTAMITVMACLSTVPLFTAAARIMWAFARDGGLPFAERIASVDKRRQIPTVSIVVVSFLLMLLSLINIGSTTAFNAILSLAVVSLQASYLLPILLLIWRRLFRPDTLRWGPWRLGRAGLPINVIAVIYLMYTCIFLLFPPFQPITPVNMNYAPVVLGGALVFGCFYWPLRVSKRLFIWTAPGAVLLLSRQIDKGWQLYMDQSTASSASIRRRQKLRSGCITCKKRKLKCDEAEPACTRCVKSNLLCPGYKRPVKWSTKYEIDYGIHSYAGPSSGHSPGIGDSPSSPSDTDNALVLYSPQEESFKLLTHYFASACQVLSSFDSPNNPYRSDLLEFIRNSPIVFNSALSASAAHLSQQEQDTSLIPLTFQTEAISHISRELAEIHVTQHRLAPLRISTASTIKDDLMLGITLIGMTSSWHDPSSLGLCHFHGARQVFSIWMNQFDLTDLQLPSHRIQRLIASSMVYWEVMASCLIEQEVGALSYLDVFSALPPTTFCYPCPWTGVGTKILIHLAKCMTIVRQRRRLVSYNHSMGGDIDVSNRILDLLTQAFTLSLDIDQCQIPTPAEIQNTGDYRTPSDHLCKIAKCYQLVARLELDRAFPELTQCLQDVQNQDAIFSQHILELAVKILEIMNTIPEDSRTIAIQTIIFLTAGSALGSSSSADANIKELVADWRRFVLERLHRSFLSLKLQTINRAATVLQGVWARMDSAAMEEPDSTSCKKSPILRVHWIDVMTEAGLETILG</sequence>
<keyword evidence="2" id="KW-0813">Transport</keyword>
<feature type="transmembrane region" description="Helical" evidence="8">
    <location>
        <begin position="275"/>
        <end position="298"/>
    </location>
</feature>
<feature type="transmembrane region" description="Helical" evidence="8">
    <location>
        <begin position="330"/>
        <end position="356"/>
    </location>
</feature>
<organism evidence="10">
    <name type="scientific">Fusarium oxysporum f. sp. melonis 26406</name>
    <dbReference type="NCBI Taxonomy" id="1089452"/>
    <lineage>
        <taxon>Eukaryota</taxon>
        <taxon>Fungi</taxon>
        <taxon>Dikarya</taxon>
        <taxon>Ascomycota</taxon>
        <taxon>Pezizomycotina</taxon>
        <taxon>Sordariomycetes</taxon>
        <taxon>Hypocreomycetidae</taxon>
        <taxon>Hypocreales</taxon>
        <taxon>Nectriaceae</taxon>
        <taxon>Fusarium</taxon>
        <taxon>Fusarium oxysporum species complex</taxon>
    </lineage>
</organism>
<dbReference type="HOGENOM" id="CLU_010270_0_0_1"/>
<dbReference type="EMBL" id="JH659334">
    <property type="protein sequence ID" value="EXK36145.1"/>
    <property type="molecule type" value="Genomic_DNA"/>
</dbReference>
<reference evidence="10" key="2">
    <citation type="submission" date="2012-05" db="EMBL/GenBank/DDBJ databases">
        <title>Annotation of the Genome Sequence of Fusarium oxysporum f. sp. melonis 26406.</title>
        <authorList>
            <consortium name="The Broad Institute Genomics Platform"/>
            <person name="Ma L.-J."/>
            <person name="Corby-Kistler H."/>
            <person name="Broz K."/>
            <person name="Gale L.R."/>
            <person name="Jonkers W."/>
            <person name="O'Donnell K."/>
            <person name="Ploetz R."/>
            <person name="Steinberg C."/>
            <person name="Schwartz D.C."/>
            <person name="VanEtten H."/>
            <person name="Zhou S."/>
            <person name="Young S.K."/>
            <person name="Zeng Q."/>
            <person name="Gargeya S."/>
            <person name="Fitzgerald M."/>
            <person name="Abouelleil A."/>
            <person name="Alvarado L."/>
            <person name="Chapman S.B."/>
            <person name="Gainer-Dewar J."/>
            <person name="Goldberg J."/>
            <person name="Griggs A."/>
            <person name="Gujja S."/>
            <person name="Hansen M."/>
            <person name="Howarth C."/>
            <person name="Imamovic A."/>
            <person name="Ireland A."/>
            <person name="Larimer J."/>
            <person name="McCowan C."/>
            <person name="Murphy C."/>
            <person name="Pearson M."/>
            <person name="Poon T.W."/>
            <person name="Priest M."/>
            <person name="Roberts A."/>
            <person name="Saif S."/>
            <person name="Shea T."/>
            <person name="Sykes S."/>
            <person name="Wortman J."/>
            <person name="Nusbaum C."/>
            <person name="Birren B."/>
        </authorList>
    </citation>
    <scope>NUCLEOTIDE SEQUENCE</scope>
    <source>
        <strain evidence="10">26406</strain>
    </source>
</reference>
<dbReference type="Gene3D" id="4.10.240.10">
    <property type="entry name" value="Zn(2)-C6 fungal-type DNA-binding domain"/>
    <property type="match status" value="1"/>
</dbReference>
<dbReference type="PROSITE" id="PS50048">
    <property type="entry name" value="ZN2_CY6_FUNGAL_2"/>
    <property type="match status" value="1"/>
</dbReference>
<evidence type="ECO:0000256" key="8">
    <source>
        <dbReference type="SAM" id="Phobius"/>
    </source>
</evidence>
<dbReference type="InterPro" id="IPR021858">
    <property type="entry name" value="Fun_TF"/>
</dbReference>
<keyword evidence="6" id="KW-0539">Nucleus</keyword>
<feature type="transmembrane region" description="Helical" evidence="8">
    <location>
        <begin position="448"/>
        <end position="467"/>
    </location>
</feature>
<protein>
    <recommendedName>
        <fullName evidence="9">Zn(2)-C6 fungal-type domain-containing protein</fullName>
    </recommendedName>
</protein>
<dbReference type="Pfam" id="PF13520">
    <property type="entry name" value="AA_permease_2"/>
    <property type="match status" value="1"/>
</dbReference>
<dbReference type="Pfam" id="PF00172">
    <property type="entry name" value="Zn_clus"/>
    <property type="match status" value="1"/>
</dbReference>
<dbReference type="InterPro" id="IPR002293">
    <property type="entry name" value="AA/rel_permease1"/>
</dbReference>
<feature type="transmembrane region" description="Helical" evidence="8">
    <location>
        <begin position="164"/>
        <end position="185"/>
    </location>
</feature>
<feature type="transmembrane region" description="Helical" evidence="8">
    <location>
        <begin position="120"/>
        <end position="144"/>
    </location>
</feature>
<dbReference type="SMART" id="SM00066">
    <property type="entry name" value="GAL4"/>
    <property type="match status" value="1"/>
</dbReference>
<dbReference type="SUPFAM" id="SSF57701">
    <property type="entry name" value="Zn2/Cys6 DNA-binding domain"/>
    <property type="match status" value="1"/>
</dbReference>
<evidence type="ECO:0000313" key="10">
    <source>
        <dbReference type="EMBL" id="EXK36145.1"/>
    </source>
</evidence>
<dbReference type="GO" id="GO:0016020">
    <property type="term" value="C:membrane"/>
    <property type="evidence" value="ECO:0007669"/>
    <property type="project" value="UniProtKB-SubCell"/>
</dbReference>
<evidence type="ECO:0000256" key="3">
    <source>
        <dbReference type="ARBA" id="ARBA00022692"/>
    </source>
</evidence>
<dbReference type="PANTHER" id="PTHR45649">
    <property type="entry name" value="AMINO-ACID PERMEASE BAT1"/>
    <property type="match status" value="1"/>
</dbReference>
<dbReference type="Pfam" id="PF11951">
    <property type="entry name" value="Fungal_trans_2"/>
    <property type="match status" value="1"/>
</dbReference>
<evidence type="ECO:0000259" key="9">
    <source>
        <dbReference type="PROSITE" id="PS50048"/>
    </source>
</evidence>
<dbReference type="PROSITE" id="PS00463">
    <property type="entry name" value="ZN2_CY6_FUNGAL_1"/>
    <property type="match status" value="1"/>
</dbReference>
<feature type="transmembrane region" description="Helical" evidence="8">
    <location>
        <begin position="377"/>
        <end position="397"/>
    </location>
</feature>
<dbReference type="Proteomes" id="UP000030703">
    <property type="component" value="Unassembled WGS sequence"/>
</dbReference>
<dbReference type="InterPro" id="IPR036864">
    <property type="entry name" value="Zn2-C6_fun-type_DNA-bd_sf"/>
</dbReference>
<name>W9ZXN5_FUSOX</name>
<keyword evidence="3 8" id="KW-0812">Transmembrane</keyword>
<proteinExistence type="predicted"/>
<feature type="transmembrane region" description="Helical" evidence="8">
    <location>
        <begin position="197"/>
        <end position="214"/>
    </location>
</feature>
<dbReference type="AlphaFoldDB" id="W9ZXN5"/>
<feature type="domain" description="Zn(2)-C6 fungal-type" evidence="9">
    <location>
        <begin position="547"/>
        <end position="575"/>
    </location>
</feature>
<evidence type="ECO:0000256" key="7">
    <source>
        <dbReference type="SAM" id="MobiDB-lite"/>
    </source>
</evidence>
<dbReference type="GO" id="GO:0000981">
    <property type="term" value="F:DNA-binding transcription factor activity, RNA polymerase II-specific"/>
    <property type="evidence" value="ECO:0007669"/>
    <property type="project" value="InterPro"/>
</dbReference>
<dbReference type="GO" id="GO:0008270">
    <property type="term" value="F:zinc ion binding"/>
    <property type="evidence" value="ECO:0007669"/>
    <property type="project" value="InterPro"/>
</dbReference>
<dbReference type="PANTHER" id="PTHR45649:SF5">
    <property type="entry name" value="GABA TRANSPORTER (EUROFUNG)-RELATED"/>
    <property type="match status" value="1"/>
</dbReference>
<evidence type="ECO:0000256" key="4">
    <source>
        <dbReference type="ARBA" id="ARBA00022989"/>
    </source>
</evidence>
<dbReference type="Gene3D" id="1.20.1740.10">
    <property type="entry name" value="Amino acid/polyamine transporter I"/>
    <property type="match status" value="1"/>
</dbReference>
<feature type="transmembrane region" description="Helical" evidence="8">
    <location>
        <begin position="234"/>
        <end position="255"/>
    </location>
</feature>
<dbReference type="InterPro" id="IPR001138">
    <property type="entry name" value="Zn2Cys6_DnaBD"/>
</dbReference>
<feature type="transmembrane region" description="Helical" evidence="8">
    <location>
        <begin position="479"/>
        <end position="498"/>
    </location>
</feature>
<evidence type="ECO:0000256" key="5">
    <source>
        <dbReference type="ARBA" id="ARBA00023136"/>
    </source>
</evidence>
<evidence type="ECO:0000256" key="1">
    <source>
        <dbReference type="ARBA" id="ARBA00004141"/>
    </source>
</evidence>
<feature type="transmembrane region" description="Helical" evidence="8">
    <location>
        <begin position="75"/>
        <end position="99"/>
    </location>
</feature>
<evidence type="ECO:0000256" key="2">
    <source>
        <dbReference type="ARBA" id="ARBA00022448"/>
    </source>
</evidence>
<feature type="region of interest" description="Disordered" evidence="7">
    <location>
        <begin position="1"/>
        <end position="28"/>
    </location>
</feature>
<accession>W9ZXN5</accession>
<evidence type="ECO:0000256" key="6">
    <source>
        <dbReference type="ARBA" id="ARBA00023242"/>
    </source>
</evidence>
<dbReference type="CDD" id="cd00067">
    <property type="entry name" value="GAL4"/>
    <property type="match status" value="1"/>
</dbReference>
<keyword evidence="5 8" id="KW-0472">Membrane</keyword>
<dbReference type="VEuPathDB" id="FungiDB:FOMG_09337"/>